<name>A0ABT6Z2K7_9BACT</name>
<gene>
    <name evidence="1" type="ORF">QM481_12400</name>
</gene>
<dbReference type="EMBL" id="JASHIE010000008">
    <property type="protein sequence ID" value="MDI9875333.1"/>
    <property type="molecule type" value="Genomic_DNA"/>
</dbReference>
<dbReference type="RefSeq" id="WP_283381990.1">
    <property type="nucleotide sequence ID" value="NZ_JASHIE010000008.1"/>
</dbReference>
<dbReference type="Proteomes" id="UP001225761">
    <property type="component" value="Unassembled WGS sequence"/>
</dbReference>
<evidence type="ECO:0000313" key="1">
    <source>
        <dbReference type="EMBL" id="MDI9875333.1"/>
    </source>
</evidence>
<protein>
    <submittedName>
        <fullName evidence="1">Uncharacterized protein</fullName>
    </submittedName>
</protein>
<keyword evidence="2" id="KW-1185">Reference proteome</keyword>
<evidence type="ECO:0000313" key="2">
    <source>
        <dbReference type="Proteomes" id="UP001225761"/>
    </source>
</evidence>
<reference evidence="1 2" key="1">
    <citation type="submission" date="2023-05" db="EMBL/GenBank/DDBJ databases">
        <title>Novel species of genus Flectobacillus isolated from stream in China.</title>
        <authorList>
            <person name="Lu H."/>
        </authorList>
    </citation>
    <scope>NUCLEOTIDE SEQUENCE [LARGE SCALE GENOMIC DNA]</scope>
    <source>
        <strain evidence="1 2">LFS242W</strain>
    </source>
</reference>
<accession>A0ABT6Z2K7</accession>
<sequence length="100" mass="11827">MNVGGKGELETILRLIKNHPSSNADCLEQWQNCLSEKVSQKEFDKLWVHYYLKYDTATHQERQHVGRYCTLEYSLQNKTHIWDLDSPVLAELKRFLALFD</sequence>
<comment type="caution">
    <text evidence="1">The sequence shown here is derived from an EMBL/GenBank/DDBJ whole genome shotgun (WGS) entry which is preliminary data.</text>
</comment>
<organism evidence="1 2">
    <name type="scientific">Flectobacillus rivi</name>
    <dbReference type="NCBI Taxonomy" id="2984209"/>
    <lineage>
        <taxon>Bacteria</taxon>
        <taxon>Pseudomonadati</taxon>
        <taxon>Bacteroidota</taxon>
        <taxon>Cytophagia</taxon>
        <taxon>Cytophagales</taxon>
        <taxon>Flectobacillaceae</taxon>
        <taxon>Flectobacillus</taxon>
    </lineage>
</organism>
<proteinExistence type="predicted"/>